<sequence>MLQQIIDFILYVERITNRQLVCRLGELLERLNLSGTKFVSAHAFCATIFRLLTYFKIRQLA</sequence>
<name>A0A3M7QWP0_BRAPC</name>
<evidence type="ECO:0000313" key="1">
    <source>
        <dbReference type="EMBL" id="RNA15776.1"/>
    </source>
</evidence>
<reference evidence="1 2" key="1">
    <citation type="journal article" date="2018" name="Sci. Rep.">
        <title>Genomic signatures of local adaptation to the degree of environmental predictability in rotifers.</title>
        <authorList>
            <person name="Franch-Gras L."/>
            <person name="Hahn C."/>
            <person name="Garcia-Roger E.M."/>
            <person name="Carmona M.J."/>
            <person name="Serra M."/>
            <person name="Gomez A."/>
        </authorList>
    </citation>
    <scope>NUCLEOTIDE SEQUENCE [LARGE SCALE GENOMIC DNA]</scope>
    <source>
        <strain evidence="1">HYR1</strain>
    </source>
</reference>
<protein>
    <submittedName>
        <fullName evidence="1">Uncharacterized protein</fullName>
    </submittedName>
</protein>
<gene>
    <name evidence="1" type="ORF">BpHYR1_041005</name>
</gene>
<evidence type="ECO:0000313" key="2">
    <source>
        <dbReference type="Proteomes" id="UP000276133"/>
    </source>
</evidence>
<dbReference type="EMBL" id="REGN01004893">
    <property type="protein sequence ID" value="RNA15776.1"/>
    <property type="molecule type" value="Genomic_DNA"/>
</dbReference>
<proteinExistence type="predicted"/>
<dbReference type="Proteomes" id="UP000276133">
    <property type="component" value="Unassembled WGS sequence"/>
</dbReference>
<comment type="caution">
    <text evidence="1">The sequence shown here is derived from an EMBL/GenBank/DDBJ whole genome shotgun (WGS) entry which is preliminary data.</text>
</comment>
<organism evidence="1 2">
    <name type="scientific">Brachionus plicatilis</name>
    <name type="common">Marine rotifer</name>
    <name type="synonym">Brachionus muelleri</name>
    <dbReference type="NCBI Taxonomy" id="10195"/>
    <lineage>
        <taxon>Eukaryota</taxon>
        <taxon>Metazoa</taxon>
        <taxon>Spiralia</taxon>
        <taxon>Gnathifera</taxon>
        <taxon>Rotifera</taxon>
        <taxon>Eurotatoria</taxon>
        <taxon>Monogononta</taxon>
        <taxon>Pseudotrocha</taxon>
        <taxon>Ploima</taxon>
        <taxon>Brachionidae</taxon>
        <taxon>Brachionus</taxon>
    </lineage>
</organism>
<accession>A0A3M7QWP0</accession>
<dbReference type="AlphaFoldDB" id="A0A3M7QWP0"/>
<keyword evidence="2" id="KW-1185">Reference proteome</keyword>